<keyword evidence="3" id="KW-1185">Reference proteome</keyword>
<evidence type="ECO:0000313" key="3">
    <source>
        <dbReference type="Proteomes" id="UP000516437"/>
    </source>
</evidence>
<proteinExistence type="predicted"/>
<dbReference type="PANTHER" id="PTHR35750">
    <property type="entry name" value="PHOSPHOLIPID HYDROPEROXIDE GLUTATHIONE PEROXIDASE"/>
    <property type="match status" value="1"/>
</dbReference>
<dbReference type="PANTHER" id="PTHR35750:SF1">
    <property type="entry name" value="PHOSPHOLIPID HYDROPEROXIDE GLUTATHIONE PEROXIDASE"/>
    <property type="match status" value="1"/>
</dbReference>
<comment type="caution">
    <text evidence="2">The sequence shown here is derived from an EMBL/GenBank/DDBJ whole genome shotgun (WGS) entry which is preliminary data.</text>
</comment>
<dbReference type="EMBL" id="RXIC02000022">
    <property type="protein sequence ID" value="KAB1215906.1"/>
    <property type="molecule type" value="Genomic_DNA"/>
</dbReference>
<protein>
    <submittedName>
        <fullName evidence="2">Uncharacterized protein</fullName>
    </submittedName>
</protein>
<organism evidence="2 3">
    <name type="scientific">Morella rubra</name>
    <name type="common">Chinese bayberry</name>
    <dbReference type="NCBI Taxonomy" id="262757"/>
    <lineage>
        <taxon>Eukaryota</taxon>
        <taxon>Viridiplantae</taxon>
        <taxon>Streptophyta</taxon>
        <taxon>Embryophyta</taxon>
        <taxon>Tracheophyta</taxon>
        <taxon>Spermatophyta</taxon>
        <taxon>Magnoliopsida</taxon>
        <taxon>eudicotyledons</taxon>
        <taxon>Gunneridae</taxon>
        <taxon>Pentapetalae</taxon>
        <taxon>rosids</taxon>
        <taxon>fabids</taxon>
        <taxon>Fagales</taxon>
        <taxon>Myricaceae</taxon>
        <taxon>Morella</taxon>
    </lineage>
</organism>
<accession>A0A6A1VV30</accession>
<evidence type="ECO:0000313" key="2">
    <source>
        <dbReference type="EMBL" id="KAB1215906.1"/>
    </source>
</evidence>
<feature type="region of interest" description="Disordered" evidence="1">
    <location>
        <begin position="15"/>
        <end position="55"/>
    </location>
</feature>
<name>A0A6A1VV30_9ROSI</name>
<dbReference type="Proteomes" id="UP000516437">
    <property type="component" value="Chromosome 4"/>
</dbReference>
<dbReference type="AlphaFoldDB" id="A0A6A1VV30"/>
<sequence>MRFFRRIAGFLGFVKDDGHEPNDEDDDNNNNNPGSDSLAPDRAHFQETGAPRRGFGVPVQVVVDRPQLGPVLVPCNPGDGGVQVNDSLLSPF</sequence>
<evidence type="ECO:0000256" key="1">
    <source>
        <dbReference type="SAM" id="MobiDB-lite"/>
    </source>
</evidence>
<reference evidence="2 3" key="1">
    <citation type="journal article" date="2019" name="Plant Biotechnol. J.">
        <title>The red bayberry genome and genetic basis of sex determination.</title>
        <authorList>
            <person name="Jia H.M."/>
            <person name="Jia H.J."/>
            <person name="Cai Q.L."/>
            <person name="Wang Y."/>
            <person name="Zhao H.B."/>
            <person name="Yang W.F."/>
            <person name="Wang G.Y."/>
            <person name="Li Y.H."/>
            <person name="Zhan D.L."/>
            <person name="Shen Y.T."/>
            <person name="Niu Q.F."/>
            <person name="Chang L."/>
            <person name="Qiu J."/>
            <person name="Zhao L."/>
            <person name="Xie H.B."/>
            <person name="Fu W.Y."/>
            <person name="Jin J."/>
            <person name="Li X.W."/>
            <person name="Jiao Y."/>
            <person name="Zhou C.C."/>
            <person name="Tu T."/>
            <person name="Chai C.Y."/>
            <person name="Gao J.L."/>
            <person name="Fan L.J."/>
            <person name="van de Weg E."/>
            <person name="Wang J.Y."/>
            <person name="Gao Z.S."/>
        </authorList>
    </citation>
    <scope>NUCLEOTIDE SEQUENCE [LARGE SCALE GENOMIC DNA]</scope>
    <source>
        <tissue evidence="2">Leaves</tissue>
    </source>
</reference>
<dbReference type="OrthoDB" id="550279at2759"/>
<gene>
    <name evidence="2" type="ORF">CJ030_MR4G028680</name>
</gene>